<dbReference type="EMBL" id="EF083711">
    <property type="protein sequence ID" value="ABK23046.1"/>
    <property type="molecule type" value="mRNA"/>
</dbReference>
<keyword evidence="5" id="KW-0472">Membrane</keyword>
<feature type="compositionally biased region" description="Basic and acidic residues" evidence="4">
    <location>
        <begin position="138"/>
        <end position="187"/>
    </location>
</feature>
<dbReference type="InterPro" id="IPR031107">
    <property type="entry name" value="Small_HSP"/>
</dbReference>
<dbReference type="PROSITE" id="PS01031">
    <property type="entry name" value="SHSP"/>
    <property type="match status" value="1"/>
</dbReference>
<dbReference type="CDD" id="cd06464">
    <property type="entry name" value="ACD_sHsps-like"/>
    <property type="match status" value="1"/>
</dbReference>
<reference evidence="7" key="1">
    <citation type="journal article" date="2008" name="BMC Genomics">
        <title>A conifer genomics resource of 200,000 spruce (Picea spp.) ESTs and 6,464 high-quality, sequence-finished full-length cDNAs for Sitka spruce (Picea sitchensis).</title>
        <authorList>
            <person name="Ralph S.G."/>
            <person name="Chun H.J."/>
            <person name="Kolosova N."/>
            <person name="Cooper D."/>
            <person name="Oddy C."/>
            <person name="Ritland C.E."/>
            <person name="Kirkpatrick R."/>
            <person name="Moore R."/>
            <person name="Barber S."/>
            <person name="Holt R.A."/>
            <person name="Jones S.J."/>
            <person name="Marra M.A."/>
            <person name="Douglas C.J."/>
            <person name="Ritland K."/>
            <person name="Bohlmann J."/>
        </authorList>
    </citation>
    <scope>NUCLEOTIDE SEQUENCE</scope>
    <source>
        <tissue evidence="7">Bark</tissue>
    </source>
</reference>
<evidence type="ECO:0000313" key="7">
    <source>
        <dbReference type="EMBL" id="ABK23046.1"/>
    </source>
</evidence>
<feature type="compositionally biased region" description="Polar residues" evidence="4">
    <location>
        <begin position="108"/>
        <end position="135"/>
    </location>
</feature>
<accession>A9NQY5</accession>
<feature type="domain" description="SHSP" evidence="6">
    <location>
        <begin position="1"/>
        <end position="118"/>
    </location>
</feature>
<feature type="compositionally biased region" description="Polar residues" evidence="4">
    <location>
        <begin position="202"/>
        <end position="211"/>
    </location>
</feature>
<name>A9NQY5_PICSI</name>
<evidence type="ECO:0000256" key="4">
    <source>
        <dbReference type="SAM" id="MobiDB-lite"/>
    </source>
</evidence>
<dbReference type="Pfam" id="PF00011">
    <property type="entry name" value="HSP20"/>
    <property type="match status" value="1"/>
</dbReference>
<dbReference type="OMA" id="KKEACAD"/>
<keyword evidence="1" id="KW-0346">Stress response</keyword>
<evidence type="ECO:0000256" key="2">
    <source>
        <dbReference type="PROSITE-ProRule" id="PRU00285"/>
    </source>
</evidence>
<evidence type="ECO:0000259" key="6">
    <source>
        <dbReference type="PROSITE" id="PS01031"/>
    </source>
</evidence>
<keyword evidence="5" id="KW-0812">Transmembrane</keyword>
<keyword evidence="5" id="KW-1133">Transmembrane helix</keyword>
<dbReference type="InterPro" id="IPR008978">
    <property type="entry name" value="HSP20-like_chaperone"/>
</dbReference>
<organism evidence="7">
    <name type="scientific">Picea sitchensis</name>
    <name type="common">Sitka spruce</name>
    <name type="synonym">Pinus sitchensis</name>
    <dbReference type="NCBI Taxonomy" id="3332"/>
    <lineage>
        <taxon>Eukaryota</taxon>
        <taxon>Viridiplantae</taxon>
        <taxon>Streptophyta</taxon>
        <taxon>Embryophyta</taxon>
        <taxon>Tracheophyta</taxon>
        <taxon>Spermatophyta</taxon>
        <taxon>Pinopsida</taxon>
        <taxon>Pinidae</taxon>
        <taxon>Conifers I</taxon>
        <taxon>Pinales</taxon>
        <taxon>Pinaceae</taxon>
        <taxon>Picea</taxon>
    </lineage>
</organism>
<evidence type="ECO:0000256" key="1">
    <source>
        <dbReference type="ARBA" id="ARBA00023016"/>
    </source>
</evidence>
<dbReference type="AlphaFoldDB" id="A9NQY5"/>
<feature type="compositionally biased region" description="Basic and acidic residues" evidence="4">
    <location>
        <begin position="234"/>
        <end position="274"/>
    </location>
</feature>
<evidence type="ECO:0000256" key="3">
    <source>
        <dbReference type="RuleBase" id="RU003616"/>
    </source>
</evidence>
<dbReference type="SUPFAM" id="SSF49764">
    <property type="entry name" value="HSP20-like chaperones"/>
    <property type="match status" value="1"/>
</dbReference>
<comment type="similarity">
    <text evidence="2 3">Belongs to the small heat shock protein (HSP20) family.</text>
</comment>
<dbReference type="InterPro" id="IPR002068">
    <property type="entry name" value="A-crystallin/Hsp20_dom"/>
</dbReference>
<dbReference type="Gene3D" id="2.60.40.790">
    <property type="match status" value="1"/>
</dbReference>
<evidence type="ECO:0000256" key="5">
    <source>
        <dbReference type="SAM" id="Phobius"/>
    </source>
</evidence>
<feature type="region of interest" description="Disordered" evidence="4">
    <location>
        <begin position="108"/>
        <end position="274"/>
    </location>
</feature>
<proteinExistence type="evidence at transcript level"/>
<protein>
    <recommendedName>
        <fullName evidence="6">SHSP domain-containing protein</fullName>
    </recommendedName>
</protein>
<sequence>MESEFEPAVRTEETPEAHIVEIDLPGFRREDLRVQINNRGSLVISGERSAKEMEEMTKVGGRMEKIQRGGQRFRKVISVPGNLNYDVVTAKFRDEMLRVSLPFLHVSGQQNQDTVPGSGKSDQSLQSNVERSSPAGQEDSRKESPAPPKDDQSARHPEAIRQDDDKEKPTVSAEKSNELVEEKKTEAPEQAEELVGEPPRSTHAQAVSDETGSAHRSESIQSKSTPDVETLLQEDGRRKSGKPPECRHPPQEKKKEACADDGKPAEKDHHVAKEGIADGIRRIVKKDDENCSTWLAGKFADQKRILFPESCSSTFSKRGVLIASTVIVLSVGLYITYKSRSRRRI</sequence>
<dbReference type="PANTHER" id="PTHR11527">
    <property type="entry name" value="HEAT-SHOCK PROTEIN 20 FAMILY MEMBER"/>
    <property type="match status" value="1"/>
</dbReference>
<feature type="transmembrane region" description="Helical" evidence="5">
    <location>
        <begin position="319"/>
        <end position="337"/>
    </location>
</feature>